<dbReference type="Proteomes" id="UP000241206">
    <property type="component" value="Unassembled WGS sequence"/>
</dbReference>
<dbReference type="Gene3D" id="3.10.450.50">
    <property type="match status" value="1"/>
</dbReference>
<evidence type="ECO:0000313" key="3">
    <source>
        <dbReference type="Proteomes" id="UP000241206"/>
    </source>
</evidence>
<evidence type="ECO:0000259" key="1">
    <source>
        <dbReference type="Pfam" id="PF13474"/>
    </source>
</evidence>
<dbReference type="InterPro" id="IPR037401">
    <property type="entry name" value="SnoaL-like"/>
</dbReference>
<evidence type="ECO:0000313" key="2">
    <source>
        <dbReference type="EMBL" id="PTD18849.1"/>
    </source>
</evidence>
<comment type="caution">
    <text evidence="2">The sequence shown here is derived from an EMBL/GenBank/DDBJ whole genome shotgun (WGS) entry which is preliminary data.</text>
</comment>
<proteinExistence type="predicted"/>
<dbReference type="Pfam" id="PF13474">
    <property type="entry name" value="SnoaL_3"/>
    <property type="match status" value="1"/>
</dbReference>
<dbReference type="SUPFAM" id="SSF54427">
    <property type="entry name" value="NTF2-like"/>
    <property type="match status" value="1"/>
</dbReference>
<dbReference type="AlphaFoldDB" id="A0A2T4HSR4"/>
<dbReference type="EMBL" id="PHHF01000059">
    <property type="protein sequence ID" value="PTD18849.1"/>
    <property type="molecule type" value="Genomic_DNA"/>
</dbReference>
<keyword evidence="3" id="KW-1185">Reference proteome</keyword>
<dbReference type="InterPro" id="IPR032710">
    <property type="entry name" value="NTF2-like_dom_sf"/>
</dbReference>
<protein>
    <recommendedName>
        <fullName evidence="1">SnoaL-like domain-containing protein</fullName>
    </recommendedName>
</protein>
<feature type="domain" description="SnoaL-like" evidence="1">
    <location>
        <begin position="21"/>
        <end position="80"/>
    </location>
</feature>
<organism evidence="2 3">
    <name type="scientific">Edaphosphingomonas fennica</name>
    <dbReference type="NCBI Taxonomy" id="114404"/>
    <lineage>
        <taxon>Bacteria</taxon>
        <taxon>Pseudomonadati</taxon>
        <taxon>Pseudomonadota</taxon>
        <taxon>Alphaproteobacteria</taxon>
        <taxon>Sphingomonadales</taxon>
        <taxon>Rhizorhabdaceae</taxon>
        <taxon>Edaphosphingomonas</taxon>
    </lineage>
</organism>
<gene>
    <name evidence="2" type="ORF">CV103_14375</name>
</gene>
<sequence length="87" mass="9639">MSASQYAAIWDAVIPTMRKLTNVMIGEPHPLVSGDLAVMSVQFVTSFVTAEGEEGRVHTLSSLVWRRSGNDWRIIREHGSGIRPHHG</sequence>
<name>A0A2T4HSR4_9SPHN</name>
<reference evidence="2 3" key="1">
    <citation type="submission" date="2017-11" db="EMBL/GenBank/DDBJ databases">
        <title>Sphingomonas oleivorans sp. nov., isolated from oil-contaminated soil.</title>
        <authorList>
            <person name="Wang L."/>
            <person name="Chen L."/>
        </authorList>
    </citation>
    <scope>NUCLEOTIDE SEQUENCE [LARGE SCALE GENOMIC DNA]</scope>
    <source>
        <strain evidence="2 3">K101</strain>
    </source>
</reference>
<accession>A0A2T4HSR4</accession>